<keyword evidence="8" id="KW-1185">Reference proteome</keyword>
<dbReference type="InterPro" id="IPR003593">
    <property type="entry name" value="AAA+_ATPase"/>
</dbReference>
<dbReference type="InterPro" id="IPR005129">
    <property type="entry name" value="GTPase_ArgK"/>
</dbReference>
<dbReference type="Pfam" id="PF03308">
    <property type="entry name" value="MeaB"/>
    <property type="match status" value="1"/>
</dbReference>
<evidence type="ECO:0000313" key="8">
    <source>
        <dbReference type="Proteomes" id="UP000000378"/>
    </source>
</evidence>
<proteinExistence type="inferred from homology"/>
<keyword evidence="5" id="KW-0143">Chaperone</keyword>
<evidence type="ECO:0000256" key="5">
    <source>
        <dbReference type="ARBA" id="ARBA00023186"/>
    </source>
</evidence>
<dbReference type="SMART" id="SM00382">
    <property type="entry name" value="AAA"/>
    <property type="match status" value="1"/>
</dbReference>
<evidence type="ECO:0000256" key="1">
    <source>
        <dbReference type="ARBA" id="ARBA00009625"/>
    </source>
</evidence>
<evidence type="ECO:0000256" key="4">
    <source>
        <dbReference type="ARBA" id="ARBA00023134"/>
    </source>
</evidence>
<protein>
    <submittedName>
        <fullName evidence="7">LAO/AO transport system ATPase</fullName>
    </submittedName>
</protein>
<dbReference type="KEGG" id="slp:Slip_0626"/>
<dbReference type="InterPro" id="IPR052040">
    <property type="entry name" value="GTPase/Isobutyryl-CoA_mutase"/>
</dbReference>
<comment type="similarity">
    <text evidence="1">Belongs to the SIMIBI class G3E GTPase family. ArgK/MeaB subfamily.</text>
</comment>
<dbReference type="CDD" id="cd03114">
    <property type="entry name" value="MMAA-like"/>
    <property type="match status" value="1"/>
</dbReference>
<reference evidence="8" key="1">
    <citation type="journal article" date="2010" name="Stand. Genomic Sci.">
        <title>Complete genome sequence of Syntrophothermus lipocalidus type strain (TGB-C1T).</title>
        <authorList>
            <consortium name="US DOE Joint Genome Institute (JGI-PGF)"/>
            <person name="Djao O."/>
            <person name="Zhang X."/>
            <person name="Lucas S."/>
            <person name="Lapidus A."/>
            <person name="Glavina Del Rio T."/>
            <person name="Nolan M."/>
            <person name="Tice H."/>
            <person name="Cheng J."/>
            <person name="Han C."/>
            <person name="Tapia R."/>
            <person name="Goodwin L."/>
            <person name="Pitluck S."/>
            <person name="Liolios K."/>
            <person name="Ivanova N."/>
            <person name="Mavromatis K."/>
            <person name="Mikhailova N."/>
            <person name="Ovchinnikova G."/>
            <person name="Pati A."/>
            <person name="Brambilla E."/>
            <person name="Chen A."/>
            <person name="Palaniappan K."/>
            <person name="Land M."/>
            <person name="Hauser L."/>
            <person name="Chang Y."/>
            <person name="Jeffries C."/>
            <person name="Rohde M."/>
            <person name="Sikorski J."/>
            <person name="Spring S."/>
            <person name="Goker M."/>
            <person name="Detter J."/>
            <person name="Woyke T."/>
            <person name="Bristow J."/>
            <person name="Eisen J."/>
            <person name="Markowitz V."/>
            <person name="Hugenholtz P."/>
            <person name="Kyrpides N."/>
            <person name="Klenk H."/>
        </authorList>
    </citation>
    <scope>NUCLEOTIDE SEQUENCE [LARGE SCALE GENOMIC DNA]</scope>
    <source>
        <strain evidence="8">DSM 12680 / TGB-C1</strain>
    </source>
</reference>
<feature type="domain" description="AAA+ ATPase" evidence="6">
    <location>
        <begin position="42"/>
        <end position="245"/>
    </location>
</feature>
<dbReference type="HOGENOM" id="CLU_043725_1_0_9"/>
<dbReference type="PANTHER" id="PTHR43087:SF1">
    <property type="entry name" value="LAO_AO TRANSPORT SYSTEM ATPASE"/>
    <property type="match status" value="1"/>
</dbReference>
<dbReference type="InterPro" id="IPR027417">
    <property type="entry name" value="P-loop_NTPase"/>
</dbReference>
<evidence type="ECO:0000313" key="7">
    <source>
        <dbReference type="EMBL" id="ADI01410.1"/>
    </source>
</evidence>
<dbReference type="AlphaFoldDB" id="D7CL25"/>
<evidence type="ECO:0000256" key="2">
    <source>
        <dbReference type="ARBA" id="ARBA00022741"/>
    </source>
</evidence>
<keyword evidence="3" id="KW-0378">Hydrolase</keyword>
<reference evidence="7 8" key="2">
    <citation type="journal article" date="2010" name="Stand. Genomic Sci.">
        <title>Complete genome sequence of Syntrophothermus lipocalidus type strain (TGB-C1).</title>
        <authorList>
            <person name="Djao O.D."/>
            <person name="Zhang X."/>
            <person name="Lucas S."/>
            <person name="Lapidus A."/>
            <person name="Del Rio T.G."/>
            <person name="Nolan M."/>
            <person name="Tice H."/>
            <person name="Cheng J.F."/>
            <person name="Han C."/>
            <person name="Tapia R."/>
            <person name="Goodwin L."/>
            <person name="Pitluck S."/>
            <person name="Liolios K."/>
            <person name="Ivanova N."/>
            <person name="Mavromatis K."/>
            <person name="Mikhailova N."/>
            <person name="Ovchinnikova G."/>
            <person name="Pati A."/>
            <person name="Brambilla E."/>
            <person name="Chen A."/>
            <person name="Palaniappan K."/>
            <person name="Land M."/>
            <person name="Hauser L."/>
            <person name="Chang Y.J."/>
            <person name="Jeffries C.D."/>
            <person name="Rohde M."/>
            <person name="Sikorski J."/>
            <person name="Spring S."/>
            <person name="Goker M."/>
            <person name="Detter J.C."/>
            <person name="Woyke T."/>
            <person name="Bristow J."/>
            <person name="Eisen J.A."/>
            <person name="Markowitz V."/>
            <person name="Hugenholtz P."/>
            <person name="Kyrpides N.C."/>
            <person name="Klenk H.P."/>
        </authorList>
    </citation>
    <scope>NUCLEOTIDE SEQUENCE [LARGE SCALE GENOMIC DNA]</scope>
    <source>
        <strain evidence="8">DSM 12680 / TGB-C1</strain>
    </source>
</reference>
<dbReference type="NCBIfam" id="TIGR00750">
    <property type="entry name" value="lao"/>
    <property type="match status" value="1"/>
</dbReference>
<dbReference type="OrthoDB" id="9778292at2"/>
<accession>D7CL25</accession>
<dbReference type="GO" id="GO:0003924">
    <property type="term" value="F:GTPase activity"/>
    <property type="evidence" value="ECO:0007669"/>
    <property type="project" value="InterPro"/>
</dbReference>
<evidence type="ECO:0000259" key="6">
    <source>
        <dbReference type="SMART" id="SM00382"/>
    </source>
</evidence>
<dbReference type="RefSeq" id="WP_013174812.1">
    <property type="nucleotide sequence ID" value="NC_014220.1"/>
</dbReference>
<keyword evidence="4" id="KW-0342">GTP-binding</keyword>
<keyword evidence="2" id="KW-0547">Nucleotide-binding</keyword>
<sequence length="324" mass="35380">MEEVKRILEGDVRMASRLIRNLEDNIPGAKETVKKVFPYTGKAHVVGITGSPGAGKSTLTDGIIASVRRKGKTVGVLAVDPTSPFTGGAILGDRCRMQRHAEDPGVFVRSLASRGAMGGLSKAIGDSIHVLDAMGKDMIIVETVGAGQQEVDIINHAHTVIVVLVPGMGDAIQAIKAGIMEIADIFVINKADREGAGKLYAEVNMMLDMSPSFPGGWRPPVIMTKNIYDPHQFAQDVEVLAEKIEEHYKMLIENNILGERQRRKALYELNEALRGYILEPILDELVRTGEFSQMVEQLVAKEADPYTLAEEVARRYMNGKVSVC</sequence>
<name>D7CL25_SYNLT</name>
<dbReference type="GO" id="GO:0005525">
    <property type="term" value="F:GTP binding"/>
    <property type="evidence" value="ECO:0007669"/>
    <property type="project" value="UniProtKB-KW"/>
</dbReference>
<dbReference type="Gene3D" id="3.40.50.300">
    <property type="entry name" value="P-loop containing nucleotide triphosphate hydrolases"/>
    <property type="match status" value="1"/>
</dbReference>
<dbReference type="STRING" id="643648.Slip_0626"/>
<gene>
    <name evidence="7" type="ordered locus">Slip_0626</name>
</gene>
<dbReference type="eggNOG" id="COG1703">
    <property type="taxonomic scope" value="Bacteria"/>
</dbReference>
<organism evidence="7 8">
    <name type="scientific">Syntrophothermus lipocalidus (strain DSM 12680 / TGB-C1)</name>
    <dbReference type="NCBI Taxonomy" id="643648"/>
    <lineage>
        <taxon>Bacteria</taxon>
        <taxon>Bacillati</taxon>
        <taxon>Bacillota</taxon>
        <taxon>Clostridia</taxon>
        <taxon>Eubacteriales</taxon>
        <taxon>Syntrophomonadaceae</taxon>
        <taxon>Syntrophothermus</taxon>
    </lineage>
</organism>
<dbReference type="EMBL" id="CP002048">
    <property type="protein sequence ID" value="ADI01410.1"/>
    <property type="molecule type" value="Genomic_DNA"/>
</dbReference>
<dbReference type="PANTHER" id="PTHR43087">
    <property type="entry name" value="LYSINE/ARGININE/ORNITHINE TRANSPORT SYSTEM KINASE"/>
    <property type="match status" value="1"/>
</dbReference>
<dbReference type="Proteomes" id="UP000000378">
    <property type="component" value="Chromosome"/>
</dbReference>
<dbReference type="SUPFAM" id="SSF52540">
    <property type="entry name" value="P-loop containing nucleoside triphosphate hydrolases"/>
    <property type="match status" value="1"/>
</dbReference>
<evidence type="ECO:0000256" key="3">
    <source>
        <dbReference type="ARBA" id="ARBA00022801"/>
    </source>
</evidence>